<dbReference type="Pfam" id="PF09581">
    <property type="entry name" value="Spore_III_AF"/>
    <property type="match status" value="1"/>
</dbReference>
<evidence type="ECO:0000256" key="1">
    <source>
        <dbReference type="SAM" id="Phobius"/>
    </source>
</evidence>
<dbReference type="KEGG" id="clt:CM240_1459"/>
<gene>
    <name evidence="2" type="ORF">CM240_1459</name>
</gene>
<sequence>MLENIKNYILIIAVAIVFFSTVRLLLPNNSLKKYINLVFGLLLIGIVIDPITKFMLNTSIDKEVNDFYDNLDKKYSNTTLNTYAEKDKDLTMNTFKNNLDESIKNLLKKNFQNIDFEVDTKVQYKDKEVLIENVSVTYYSGMVKPIEKVTIGEVKEKDEHLDKEGTDIEKFLCDELKIDSNKINIIKG</sequence>
<dbReference type="InterPro" id="IPR014245">
    <property type="entry name" value="Spore_III_AF"/>
</dbReference>
<protein>
    <submittedName>
        <fullName evidence="2">Stage III sporulation protein AF</fullName>
    </submittedName>
</protein>
<reference evidence="2 3" key="1">
    <citation type="submission" date="2013-11" db="EMBL/GenBank/DDBJ databases">
        <title>Complete genome sequence of Clostridum sp. M2/40.</title>
        <authorList>
            <person name="Wibberg D."/>
            <person name="Puehler A."/>
            <person name="Schlueter A."/>
        </authorList>
    </citation>
    <scope>NUCLEOTIDE SEQUENCE [LARGE SCALE GENOMIC DNA]</scope>
    <source>
        <strain evidence="3">M2/40</strain>
    </source>
</reference>
<name>W6RW53_9CLOT</name>
<keyword evidence="1" id="KW-0812">Transmembrane</keyword>
<dbReference type="Proteomes" id="UP000019426">
    <property type="component" value="Chromosome M2/40_rep1"/>
</dbReference>
<keyword evidence="3" id="KW-1185">Reference proteome</keyword>
<dbReference type="PATRIC" id="fig|1216932.3.peg.1452"/>
<feature type="transmembrane region" description="Helical" evidence="1">
    <location>
        <begin position="7"/>
        <end position="28"/>
    </location>
</feature>
<feature type="transmembrane region" description="Helical" evidence="1">
    <location>
        <begin position="34"/>
        <end position="52"/>
    </location>
</feature>
<keyword evidence="1" id="KW-0472">Membrane</keyword>
<keyword evidence="1" id="KW-1133">Transmembrane helix</keyword>
<evidence type="ECO:0000313" key="2">
    <source>
        <dbReference type="EMBL" id="CDM68618.1"/>
    </source>
</evidence>
<proteinExistence type="predicted"/>
<dbReference type="eggNOG" id="ENOG503322G">
    <property type="taxonomic scope" value="Bacteria"/>
</dbReference>
<dbReference type="AlphaFoldDB" id="W6RW53"/>
<dbReference type="STRING" id="1216932.CM240_1459"/>
<dbReference type="EMBL" id="HG917868">
    <property type="protein sequence ID" value="CDM68618.1"/>
    <property type="molecule type" value="Genomic_DNA"/>
</dbReference>
<organism evidence="2 3">
    <name type="scientific">Clostridium bornimense</name>
    <dbReference type="NCBI Taxonomy" id="1216932"/>
    <lineage>
        <taxon>Bacteria</taxon>
        <taxon>Bacillati</taxon>
        <taxon>Bacillota</taxon>
        <taxon>Clostridia</taxon>
        <taxon>Eubacteriales</taxon>
        <taxon>Clostridiaceae</taxon>
        <taxon>Clostridium</taxon>
    </lineage>
</organism>
<dbReference type="RefSeq" id="WP_044037826.1">
    <property type="nucleotide sequence ID" value="NZ_HG917868.1"/>
</dbReference>
<evidence type="ECO:0000313" key="3">
    <source>
        <dbReference type="Proteomes" id="UP000019426"/>
    </source>
</evidence>
<dbReference type="HOGENOM" id="CLU_094201_1_0_9"/>
<dbReference type="OrthoDB" id="2375554at2"/>
<accession>W6RW53</accession>